<dbReference type="InterPro" id="IPR032675">
    <property type="entry name" value="LRR_dom_sf"/>
</dbReference>
<dbReference type="AlphaFoldDB" id="A0A822YD40"/>
<dbReference type="SUPFAM" id="SSF52058">
    <property type="entry name" value="L domain-like"/>
    <property type="match status" value="1"/>
</dbReference>
<proteinExistence type="inferred from homology"/>
<accession>A0A822YD40</accession>
<dbReference type="Pfam" id="PF13855">
    <property type="entry name" value="LRR_8"/>
    <property type="match status" value="1"/>
</dbReference>
<sequence>MGNLPDSLLNSSNYLQELDVSHNYIYGPLPGWLGNLSRLISLAMTNNCLEGPVSHMNYGNWTNFNLLDNNIHGSVPNIFSPSSLQHVHLQNNGLKGPMSKAFSNCSSLVTLDVSYNHLTGAIPEWIGGLSNLGALLLEGNQFEGRIPKLQRLSIMGFSHNILSGQIRSCFDNITFARENEPYERNWEVFLSGIDLSCN</sequence>
<keyword evidence="3" id="KW-0732">Signal</keyword>
<dbReference type="InterPro" id="IPR001611">
    <property type="entry name" value="Leu-rich_rpt"/>
</dbReference>
<keyword evidence="7" id="KW-1185">Reference proteome</keyword>
<dbReference type="InterPro" id="IPR051502">
    <property type="entry name" value="RLP_Defense_Trigger"/>
</dbReference>
<keyword evidence="4" id="KW-0677">Repeat</keyword>
<evidence type="ECO:0000256" key="3">
    <source>
        <dbReference type="ARBA" id="ARBA00022729"/>
    </source>
</evidence>
<organism evidence="6 7">
    <name type="scientific">Nelumbo nucifera</name>
    <name type="common">Sacred lotus</name>
    <dbReference type="NCBI Taxonomy" id="4432"/>
    <lineage>
        <taxon>Eukaryota</taxon>
        <taxon>Viridiplantae</taxon>
        <taxon>Streptophyta</taxon>
        <taxon>Embryophyta</taxon>
        <taxon>Tracheophyta</taxon>
        <taxon>Spermatophyta</taxon>
        <taxon>Magnoliopsida</taxon>
        <taxon>Proteales</taxon>
        <taxon>Nelumbonaceae</taxon>
        <taxon>Nelumbo</taxon>
    </lineage>
</organism>
<evidence type="ECO:0000313" key="6">
    <source>
        <dbReference type="EMBL" id="DAD30242.1"/>
    </source>
</evidence>
<keyword evidence="2" id="KW-0433">Leucine-rich repeat</keyword>
<protein>
    <submittedName>
        <fullName evidence="6">Uncharacterized protein</fullName>
    </submittedName>
</protein>
<evidence type="ECO:0000256" key="2">
    <source>
        <dbReference type="ARBA" id="ARBA00022614"/>
    </source>
</evidence>
<dbReference type="Gene3D" id="3.80.10.10">
    <property type="entry name" value="Ribonuclease Inhibitor"/>
    <property type="match status" value="1"/>
</dbReference>
<dbReference type="Pfam" id="PF00560">
    <property type="entry name" value="LRR_1"/>
    <property type="match status" value="1"/>
</dbReference>
<evidence type="ECO:0000256" key="1">
    <source>
        <dbReference type="ARBA" id="ARBA00009592"/>
    </source>
</evidence>
<comment type="caution">
    <text evidence="6">The sequence shown here is derived from an EMBL/GenBank/DDBJ whole genome shotgun (WGS) entry which is preliminary data.</text>
</comment>
<evidence type="ECO:0000313" key="7">
    <source>
        <dbReference type="Proteomes" id="UP000607653"/>
    </source>
</evidence>
<keyword evidence="5" id="KW-0325">Glycoprotein</keyword>
<gene>
    <name evidence="6" type="ORF">HUJ06_031710</name>
</gene>
<reference evidence="6 7" key="1">
    <citation type="journal article" date="2020" name="Mol. Biol. Evol.">
        <title>Distinct Expression and Methylation Patterns for Genes with Different Fates following a Single Whole-Genome Duplication in Flowering Plants.</title>
        <authorList>
            <person name="Shi T."/>
            <person name="Rahmani R.S."/>
            <person name="Gugger P.F."/>
            <person name="Wang M."/>
            <person name="Li H."/>
            <person name="Zhang Y."/>
            <person name="Li Z."/>
            <person name="Wang Q."/>
            <person name="Van de Peer Y."/>
            <person name="Marchal K."/>
            <person name="Chen J."/>
        </authorList>
    </citation>
    <scope>NUCLEOTIDE SEQUENCE [LARGE SCALE GENOMIC DNA]</scope>
    <source>
        <tissue evidence="6">Leaf</tissue>
    </source>
</reference>
<dbReference type="PANTHER" id="PTHR48062">
    <property type="entry name" value="RECEPTOR-LIKE PROTEIN 14"/>
    <property type="match status" value="1"/>
</dbReference>
<evidence type="ECO:0000256" key="5">
    <source>
        <dbReference type="ARBA" id="ARBA00023180"/>
    </source>
</evidence>
<dbReference type="Proteomes" id="UP000607653">
    <property type="component" value="Unassembled WGS sequence"/>
</dbReference>
<dbReference type="FunFam" id="3.80.10.10:FF:000041">
    <property type="entry name" value="LRR receptor-like serine/threonine-protein kinase ERECTA"/>
    <property type="match status" value="1"/>
</dbReference>
<evidence type="ECO:0000256" key="4">
    <source>
        <dbReference type="ARBA" id="ARBA00022737"/>
    </source>
</evidence>
<dbReference type="PANTHER" id="PTHR48062:SF21">
    <property type="entry name" value="RECEPTOR-LIKE PROTEIN 12"/>
    <property type="match status" value="1"/>
</dbReference>
<comment type="similarity">
    <text evidence="1">Belongs to the RLP family.</text>
</comment>
<dbReference type="EMBL" id="DUZY01000002">
    <property type="protein sequence ID" value="DAD30242.1"/>
    <property type="molecule type" value="Genomic_DNA"/>
</dbReference>
<name>A0A822YD40_NELNU</name>